<feature type="chain" id="PRO_5022707581" description="Effector family protein Eff1" evidence="1">
    <location>
        <begin position="29"/>
        <end position="392"/>
    </location>
</feature>
<organism evidence="2 3">
    <name type="scientific">Ustilago trichophora</name>
    <dbReference type="NCBI Taxonomy" id="86804"/>
    <lineage>
        <taxon>Eukaryota</taxon>
        <taxon>Fungi</taxon>
        <taxon>Dikarya</taxon>
        <taxon>Basidiomycota</taxon>
        <taxon>Ustilaginomycotina</taxon>
        <taxon>Ustilaginomycetes</taxon>
        <taxon>Ustilaginales</taxon>
        <taxon>Ustilaginaceae</taxon>
        <taxon>Ustilago</taxon>
    </lineage>
</organism>
<gene>
    <name evidence="2" type="ORF">UTRI_04533</name>
</gene>
<evidence type="ECO:0008006" key="4">
    <source>
        <dbReference type="Google" id="ProtNLM"/>
    </source>
</evidence>
<accession>A0A5C3EF37</accession>
<sequence>MMLLRLIRSSVIAAALALLLTSLSFTAAMYPGEASSSAGPSAGPSRSEIVPSGPDVDTFIDRLNTGEIAALRPNIYTPSSLHLLPDVPYYGDSPVFTTTAHPQIVQRALRDHKQVIIVDPQEGKARQVSYFHDGGDFLQRTRVRSREEVKRLIFMSGLDTNLHVLIKHFQRVPWDERWPRRLPAQQPVEFLPHFNGIPIIESGTDNLGHMLRASKTGPQKFWLRQPGGDLLIDPHVQPQIHLNSYVEPRIRFSSESEKGQIERVVRGFDAAKRRYGESTASIMWGQPIRLSSRYQNERIKDQPLHKYKRFAIQDGQLSMQEQRDEFKRSLQSHGRYRLYDTIDPRNGPYKVKLKDLGAPPDTPVEVEVTRLSPAEKMLEKTAARIHGFSLPH</sequence>
<evidence type="ECO:0000256" key="1">
    <source>
        <dbReference type="SAM" id="SignalP"/>
    </source>
</evidence>
<name>A0A5C3EF37_9BASI</name>
<keyword evidence="3" id="KW-1185">Reference proteome</keyword>
<proteinExistence type="predicted"/>
<reference evidence="2 3" key="1">
    <citation type="submission" date="2018-03" db="EMBL/GenBank/DDBJ databases">
        <authorList>
            <person name="Guldener U."/>
        </authorList>
    </citation>
    <scope>NUCLEOTIDE SEQUENCE [LARGE SCALE GENOMIC DNA]</scope>
    <source>
        <strain evidence="2 3">NBRC100155</strain>
    </source>
</reference>
<keyword evidence="1" id="KW-0732">Signal</keyword>
<evidence type="ECO:0000313" key="3">
    <source>
        <dbReference type="Proteomes" id="UP000324022"/>
    </source>
</evidence>
<dbReference type="Proteomes" id="UP000324022">
    <property type="component" value="Unassembled WGS sequence"/>
</dbReference>
<dbReference type="EMBL" id="OOIN01000024">
    <property type="protein sequence ID" value="SPO28655.1"/>
    <property type="molecule type" value="Genomic_DNA"/>
</dbReference>
<evidence type="ECO:0000313" key="2">
    <source>
        <dbReference type="EMBL" id="SPO28655.1"/>
    </source>
</evidence>
<dbReference type="AlphaFoldDB" id="A0A5C3EF37"/>
<feature type="signal peptide" evidence="1">
    <location>
        <begin position="1"/>
        <end position="28"/>
    </location>
</feature>
<protein>
    <recommendedName>
        <fullName evidence="4">Effector family protein Eff1</fullName>
    </recommendedName>
</protein>